<evidence type="ECO:0000313" key="3">
    <source>
        <dbReference type="Proteomes" id="UP000526302"/>
    </source>
</evidence>
<feature type="transmembrane region" description="Helical" evidence="1">
    <location>
        <begin position="75"/>
        <end position="100"/>
    </location>
</feature>
<keyword evidence="1" id="KW-1133">Transmembrane helix</keyword>
<gene>
    <name evidence="2" type="ORF">GX950_00475</name>
</gene>
<feature type="transmembrane region" description="Helical" evidence="1">
    <location>
        <begin position="20"/>
        <end position="42"/>
    </location>
</feature>
<evidence type="ECO:0000313" key="2">
    <source>
        <dbReference type="EMBL" id="NMA44276.1"/>
    </source>
</evidence>
<proteinExistence type="predicted"/>
<reference evidence="2 3" key="1">
    <citation type="journal article" date="2020" name="Biotechnol. Biofuels">
        <title>New insights from the biogas microbiome by comprehensive genome-resolved metagenomics of nearly 1600 species originating from multiple anaerobic digesters.</title>
        <authorList>
            <person name="Campanaro S."/>
            <person name="Treu L."/>
            <person name="Rodriguez-R L.M."/>
            <person name="Kovalovszki A."/>
            <person name="Ziels R.M."/>
            <person name="Maus I."/>
            <person name="Zhu X."/>
            <person name="Kougias P.G."/>
            <person name="Basile A."/>
            <person name="Luo G."/>
            <person name="Schluter A."/>
            <person name="Konstantinidis K.T."/>
            <person name="Angelidaki I."/>
        </authorList>
    </citation>
    <scope>NUCLEOTIDE SEQUENCE [LARGE SCALE GENOMIC DNA]</scope>
    <source>
        <strain evidence="2">AS22ysBPME_79</strain>
    </source>
</reference>
<dbReference type="Proteomes" id="UP000526302">
    <property type="component" value="Unassembled WGS sequence"/>
</dbReference>
<evidence type="ECO:0000256" key="1">
    <source>
        <dbReference type="SAM" id="Phobius"/>
    </source>
</evidence>
<dbReference type="EMBL" id="JAAZKV010000003">
    <property type="protein sequence ID" value="NMA44276.1"/>
    <property type="molecule type" value="Genomic_DNA"/>
</dbReference>
<dbReference type="AlphaFoldDB" id="A0A7K4BYE2"/>
<sequence>MVLGFFDFGKNASIVSETTKAIPFSIELVILVLILIAITIIIMFYLKKIIVNSVLGGVIWFVAVFVFNVQLGPTLFIPSFVISVIFGPAGIGTILLLLALGII</sequence>
<comment type="caution">
    <text evidence="2">The sequence shown here is derived from an EMBL/GenBank/DDBJ whole genome shotgun (WGS) entry which is preliminary data.</text>
</comment>
<keyword evidence="1" id="KW-0812">Transmembrane</keyword>
<evidence type="ECO:0008006" key="4">
    <source>
        <dbReference type="Google" id="ProtNLM"/>
    </source>
</evidence>
<organism evidence="2 3">
    <name type="scientific">Candidatus Iainarchaeum sp</name>
    <dbReference type="NCBI Taxonomy" id="3101447"/>
    <lineage>
        <taxon>Archaea</taxon>
        <taxon>Candidatus Iainarchaeota</taxon>
        <taxon>Candidatus Iainarchaeia</taxon>
        <taxon>Candidatus Iainarchaeales</taxon>
        <taxon>Candidatus Iainarchaeaceae</taxon>
        <taxon>Candidatus Iainarchaeum</taxon>
    </lineage>
</organism>
<keyword evidence="1" id="KW-0472">Membrane</keyword>
<name>A0A7K4BYE2_9ARCH</name>
<protein>
    <recommendedName>
        <fullName evidence="4">SigmaK-factor processing regulatory BofA</fullName>
    </recommendedName>
</protein>
<accession>A0A7K4BYE2</accession>
<feature type="transmembrane region" description="Helical" evidence="1">
    <location>
        <begin position="49"/>
        <end position="69"/>
    </location>
</feature>